<gene>
    <name evidence="5" type="primary">LOC100295703</name>
</gene>
<dbReference type="CDD" id="cd00041">
    <property type="entry name" value="CUB"/>
    <property type="match status" value="1"/>
</dbReference>
<dbReference type="GeneTree" id="ENSGT00390000012112"/>
<dbReference type="SUPFAM" id="SSF49854">
    <property type="entry name" value="Spermadhesin, CUB domain"/>
    <property type="match status" value="1"/>
</dbReference>
<keyword evidence="1" id="KW-1015">Disulfide bond</keyword>
<dbReference type="Ensembl" id="ENSBTAT00000054001.4">
    <property type="protein sequence ID" value="ENSBTAP00000050767.4"/>
    <property type="gene ID" value="ENSBTAG00000038684.4"/>
</dbReference>
<dbReference type="Pfam" id="PF00431">
    <property type="entry name" value="CUB"/>
    <property type="match status" value="1"/>
</dbReference>
<name>E1BLI4_BOVIN</name>
<sequence length="145" mass="16330">MKLPSVIPWALLLSTATTVSTESDEDARKCGGVRRNFSGRISSYSSWEPKCTWTILLERGYRIVLTIPFLSLNCNEEYVEITDGLPDSTTFGKFCSGGHLVFRSSSNVMTVKYYRSSNQPVSSFDIFYYGRPSVLHPQLSDRAHT</sequence>
<feature type="signal peptide" evidence="3">
    <location>
        <begin position="1"/>
        <end position="21"/>
    </location>
</feature>
<evidence type="ECO:0000313" key="5">
    <source>
        <dbReference type="Ensembl" id="ENSBTAP00000050767.4"/>
    </source>
</evidence>
<proteinExistence type="predicted"/>
<dbReference type="STRING" id="9913.ENSBTAP00000050767"/>
<dbReference type="VEuPathDB" id="HostDB:ENSBTAG00000038684"/>
<dbReference type="RefSeq" id="XP_002698597.3">
    <property type="nucleotide sequence ID" value="XM_002698551.6"/>
</dbReference>
<evidence type="ECO:0000256" key="3">
    <source>
        <dbReference type="SAM" id="SignalP"/>
    </source>
</evidence>
<evidence type="ECO:0000313" key="6">
    <source>
        <dbReference type="Proteomes" id="UP000009136"/>
    </source>
</evidence>
<keyword evidence="3" id="KW-0732">Signal</keyword>
<dbReference type="SMART" id="SM00042">
    <property type="entry name" value="CUB"/>
    <property type="match status" value="1"/>
</dbReference>
<dbReference type="InParanoid" id="E1BLI4"/>
<dbReference type="AlphaFoldDB" id="E1BLI4"/>
<dbReference type="PaxDb" id="9913-ENSBTAP00000050767"/>
<dbReference type="Bgee" id="ENSBTAG00000038684">
    <property type="expression patterns" value="Expressed in mammary gland fat and 10 other cell types or tissues"/>
</dbReference>
<comment type="caution">
    <text evidence="2">Lacks conserved residue(s) required for the propagation of feature annotation.</text>
</comment>
<dbReference type="InterPro" id="IPR052129">
    <property type="entry name" value="Spermadhesin-Link_domain"/>
</dbReference>
<dbReference type="Gene3D" id="2.60.120.290">
    <property type="entry name" value="Spermadhesin, CUB domain"/>
    <property type="match status" value="1"/>
</dbReference>
<dbReference type="KEGG" id="bta:100295703"/>
<dbReference type="GeneID" id="100295703"/>
<dbReference type="eggNOG" id="ENOG502TD48">
    <property type="taxonomic scope" value="Eukaryota"/>
</dbReference>
<dbReference type="InterPro" id="IPR035914">
    <property type="entry name" value="Sperma_CUB_dom_sf"/>
</dbReference>
<organism evidence="5 6">
    <name type="scientific">Bos taurus</name>
    <name type="common">Bovine</name>
    <dbReference type="NCBI Taxonomy" id="9913"/>
    <lineage>
        <taxon>Eukaryota</taxon>
        <taxon>Metazoa</taxon>
        <taxon>Chordata</taxon>
        <taxon>Craniata</taxon>
        <taxon>Vertebrata</taxon>
        <taxon>Euteleostomi</taxon>
        <taxon>Mammalia</taxon>
        <taxon>Eutheria</taxon>
        <taxon>Laurasiatheria</taxon>
        <taxon>Artiodactyla</taxon>
        <taxon>Ruminantia</taxon>
        <taxon>Pecora</taxon>
        <taxon>Bovidae</taxon>
        <taxon>Bovinae</taxon>
        <taxon>Bos</taxon>
    </lineage>
</organism>
<reference evidence="5" key="3">
    <citation type="submission" date="2025-09" db="UniProtKB">
        <authorList>
            <consortium name="Ensembl"/>
        </authorList>
    </citation>
    <scope>IDENTIFICATION</scope>
    <source>
        <strain evidence="5">Hereford</strain>
    </source>
</reference>
<accession>E1BLI4</accession>
<reference evidence="5" key="2">
    <citation type="submission" date="2025-08" db="UniProtKB">
        <authorList>
            <consortium name="Ensembl"/>
        </authorList>
    </citation>
    <scope>IDENTIFICATION</scope>
    <source>
        <strain evidence="5">Hereford</strain>
    </source>
</reference>
<dbReference type="FunCoup" id="E1BLI4">
    <property type="interactions" value="3"/>
</dbReference>
<keyword evidence="6" id="KW-1185">Reference proteome</keyword>
<dbReference type="InterPro" id="IPR000859">
    <property type="entry name" value="CUB_dom"/>
</dbReference>
<dbReference type="Proteomes" id="UP000009136">
    <property type="component" value="Chromosome 26"/>
</dbReference>
<feature type="chain" id="PRO_5042194537" description="CUB domain-containing protein" evidence="3">
    <location>
        <begin position="22"/>
        <end position="145"/>
    </location>
</feature>
<evidence type="ECO:0000256" key="1">
    <source>
        <dbReference type="ARBA" id="ARBA00023157"/>
    </source>
</evidence>
<protein>
    <recommendedName>
        <fullName evidence="4">CUB domain-containing protein</fullName>
    </recommendedName>
</protein>
<evidence type="ECO:0000259" key="4">
    <source>
        <dbReference type="PROSITE" id="PS01180"/>
    </source>
</evidence>
<dbReference type="HOGENOM" id="CLU_154697_0_0_1"/>
<dbReference type="PROSITE" id="PS01180">
    <property type="entry name" value="CUB"/>
    <property type="match status" value="1"/>
</dbReference>
<reference evidence="5" key="1">
    <citation type="submission" date="2018-03" db="EMBL/GenBank/DDBJ databases">
        <title>ARS-UCD1.2.</title>
        <authorList>
            <person name="Rosen B.D."/>
            <person name="Bickhart D.M."/>
            <person name="Koren S."/>
            <person name="Schnabel R.D."/>
            <person name="Hall R."/>
            <person name="Zimin A."/>
            <person name="Dreischer C."/>
            <person name="Schultheiss S."/>
            <person name="Schroeder S.G."/>
            <person name="Elsik C.G."/>
            <person name="Couldrey C."/>
            <person name="Liu G.E."/>
            <person name="Van Tassell C.P."/>
            <person name="Phillippy A.M."/>
            <person name="Smith T.P.L."/>
            <person name="Medrano J.F."/>
        </authorList>
    </citation>
    <scope>NUCLEOTIDE SEQUENCE [LARGE SCALE GENOMIC DNA]</scope>
    <source>
        <strain evidence="5">Hereford</strain>
    </source>
</reference>
<evidence type="ECO:0000256" key="2">
    <source>
        <dbReference type="PROSITE-ProRule" id="PRU00059"/>
    </source>
</evidence>
<dbReference type="PANTHER" id="PTHR46908">
    <property type="entry name" value="CUBILIN-LIKE PROTEIN"/>
    <property type="match status" value="1"/>
</dbReference>
<feature type="domain" description="CUB" evidence="4">
    <location>
        <begin position="30"/>
        <end position="131"/>
    </location>
</feature>
<dbReference type="PANTHER" id="PTHR46908:SF8">
    <property type="entry name" value="C-TYPE LECTIN DOMAIN-CONTAINING PROTEIN"/>
    <property type="match status" value="1"/>
</dbReference>